<accession>A0A1V6SCW2</accession>
<organism evidence="1 2">
    <name type="scientific">Penicillium vulpinum</name>
    <dbReference type="NCBI Taxonomy" id="29845"/>
    <lineage>
        <taxon>Eukaryota</taxon>
        <taxon>Fungi</taxon>
        <taxon>Dikarya</taxon>
        <taxon>Ascomycota</taxon>
        <taxon>Pezizomycotina</taxon>
        <taxon>Eurotiomycetes</taxon>
        <taxon>Eurotiomycetidae</taxon>
        <taxon>Eurotiales</taxon>
        <taxon>Aspergillaceae</taxon>
        <taxon>Penicillium</taxon>
    </lineage>
</organism>
<comment type="caution">
    <text evidence="1">The sequence shown here is derived from an EMBL/GenBank/DDBJ whole genome shotgun (WGS) entry which is preliminary data.</text>
</comment>
<sequence length="24" mass="2763">MGVRTSTLDVPFLAGERPFNQRRD</sequence>
<proteinExistence type="predicted"/>
<dbReference type="EMBL" id="MDYP01000002">
    <property type="protein sequence ID" value="OQE11579.1"/>
    <property type="molecule type" value="Genomic_DNA"/>
</dbReference>
<reference evidence="2" key="1">
    <citation type="journal article" date="2017" name="Nat. Microbiol.">
        <title>Global analysis of biosynthetic gene clusters reveals vast potential of secondary metabolite production in Penicillium species.</title>
        <authorList>
            <person name="Nielsen J.C."/>
            <person name="Grijseels S."/>
            <person name="Prigent S."/>
            <person name="Ji B."/>
            <person name="Dainat J."/>
            <person name="Nielsen K.F."/>
            <person name="Frisvad J.C."/>
            <person name="Workman M."/>
            <person name="Nielsen J."/>
        </authorList>
    </citation>
    <scope>NUCLEOTIDE SEQUENCE [LARGE SCALE GENOMIC DNA]</scope>
    <source>
        <strain evidence="2">IBT 29486</strain>
    </source>
</reference>
<protein>
    <submittedName>
        <fullName evidence="1">Uncharacterized protein</fullName>
    </submittedName>
</protein>
<evidence type="ECO:0000313" key="2">
    <source>
        <dbReference type="Proteomes" id="UP000191518"/>
    </source>
</evidence>
<evidence type="ECO:0000313" key="1">
    <source>
        <dbReference type="EMBL" id="OQE11579.1"/>
    </source>
</evidence>
<name>A0A1V6SCW2_9EURO</name>
<dbReference type="AlphaFoldDB" id="A0A1V6SCW2"/>
<gene>
    <name evidence="1" type="ORF">PENVUL_c002G05021</name>
</gene>
<keyword evidence="2" id="KW-1185">Reference proteome</keyword>
<dbReference type="Proteomes" id="UP000191518">
    <property type="component" value="Unassembled WGS sequence"/>
</dbReference>